<organism evidence="1 2">
    <name type="scientific">Macroventuria anomochaeta</name>
    <dbReference type="NCBI Taxonomy" id="301207"/>
    <lineage>
        <taxon>Eukaryota</taxon>
        <taxon>Fungi</taxon>
        <taxon>Dikarya</taxon>
        <taxon>Ascomycota</taxon>
        <taxon>Pezizomycotina</taxon>
        <taxon>Dothideomycetes</taxon>
        <taxon>Pleosporomycetidae</taxon>
        <taxon>Pleosporales</taxon>
        <taxon>Pleosporineae</taxon>
        <taxon>Didymellaceae</taxon>
        <taxon>Macroventuria</taxon>
    </lineage>
</organism>
<comment type="caution">
    <text evidence="1">The sequence shown here is derived from an EMBL/GenBank/DDBJ whole genome shotgun (WGS) entry which is preliminary data.</text>
</comment>
<name>A0ACB6S1A4_9PLEO</name>
<dbReference type="Proteomes" id="UP000799754">
    <property type="component" value="Unassembled WGS sequence"/>
</dbReference>
<evidence type="ECO:0000313" key="1">
    <source>
        <dbReference type="EMBL" id="KAF2627941.1"/>
    </source>
</evidence>
<evidence type="ECO:0000313" key="2">
    <source>
        <dbReference type="Proteomes" id="UP000799754"/>
    </source>
</evidence>
<sequence>MSQPAISEPVSTSLIDKVLSQAQATASHSWEFGVVFEALLEYHNPSLTVFHTPVSQHKKHLSDSNGDVKVLKYIKPFIRTDSTTLCKGNGSSADPASLGIPALFLSLSDPNSTYLPAAQRQINHLLTSVPRLPNGAISHREAIASAWADFIYMVPPFLAYYGMYTDDEGMVREAVRQCRLYHKMLRTEKGLWKHIVNVGDSAPGEREEDDKGLWNTSNGWAAAGMARVLATVRGSRFVGQMHEEQSFLVKLVEDIICGAMDHDTDNSGLLRNYVDDETWWGEVAGTALLTATVFRMAVLEPGIFGTKYTNWALLRMDTVGRCIDVETGIAAPVVNPLRESQRTPLSGSNPEGQAFVVLMYAAWRDWKARTAVI</sequence>
<accession>A0ACB6S1A4</accession>
<dbReference type="EMBL" id="MU006715">
    <property type="protein sequence ID" value="KAF2627941.1"/>
    <property type="molecule type" value="Genomic_DNA"/>
</dbReference>
<proteinExistence type="predicted"/>
<keyword evidence="1" id="KW-0326">Glycosidase</keyword>
<reference evidence="1" key="1">
    <citation type="journal article" date="2020" name="Stud. Mycol.">
        <title>101 Dothideomycetes genomes: a test case for predicting lifestyles and emergence of pathogens.</title>
        <authorList>
            <person name="Haridas S."/>
            <person name="Albert R."/>
            <person name="Binder M."/>
            <person name="Bloem J."/>
            <person name="Labutti K."/>
            <person name="Salamov A."/>
            <person name="Andreopoulos B."/>
            <person name="Baker S."/>
            <person name="Barry K."/>
            <person name="Bills G."/>
            <person name="Bluhm B."/>
            <person name="Cannon C."/>
            <person name="Castanera R."/>
            <person name="Culley D."/>
            <person name="Daum C."/>
            <person name="Ezra D."/>
            <person name="Gonzalez J."/>
            <person name="Henrissat B."/>
            <person name="Kuo A."/>
            <person name="Liang C."/>
            <person name="Lipzen A."/>
            <person name="Lutzoni F."/>
            <person name="Magnuson J."/>
            <person name="Mondo S."/>
            <person name="Nolan M."/>
            <person name="Ohm R."/>
            <person name="Pangilinan J."/>
            <person name="Park H.-J."/>
            <person name="Ramirez L."/>
            <person name="Alfaro M."/>
            <person name="Sun H."/>
            <person name="Tritt A."/>
            <person name="Yoshinaga Y."/>
            <person name="Zwiers L.-H."/>
            <person name="Turgeon B."/>
            <person name="Goodwin S."/>
            <person name="Spatafora J."/>
            <person name="Crous P."/>
            <person name="Grigoriev I."/>
        </authorList>
    </citation>
    <scope>NUCLEOTIDE SEQUENCE</scope>
    <source>
        <strain evidence="1">CBS 525.71</strain>
    </source>
</reference>
<gene>
    <name evidence="1" type="ORF">BU25DRAFT_46829</name>
</gene>
<keyword evidence="2" id="KW-1185">Reference proteome</keyword>
<keyword evidence="1" id="KW-0378">Hydrolase</keyword>
<protein>
    <submittedName>
        <fullName evidence="1">Six-hairpin glycosidase</fullName>
    </submittedName>
</protein>